<dbReference type="InterPro" id="IPR036188">
    <property type="entry name" value="FAD/NAD-bd_sf"/>
</dbReference>
<evidence type="ECO:0000256" key="4">
    <source>
        <dbReference type="ARBA" id="ARBA00022857"/>
    </source>
</evidence>
<accession>A0ABY6LGZ0</accession>
<evidence type="ECO:0000256" key="1">
    <source>
        <dbReference type="ARBA" id="ARBA00001974"/>
    </source>
</evidence>
<evidence type="ECO:0000256" key="2">
    <source>
        <dbReference type="ARBA" id="ARBA00022630"/>
    </source>
</evidence>
<dbReference type="PRINTS" id="PR00419">
    <property type="entry name" value="ADXRDTASE"/>
</dbReference>
<dbReference type="Pfam" id="PF07992">
    <property type="entry name" value="Pyr_redox_2"/>
    <property type="match status" value="3"/>
</dbReference>
<evidence type="ECO:0000313" key="8">
    <source>
        <dbReference type="Proteomes" id="UP001235939"/>
    </source>
</evidence>
<evidence type="ECO:0000259" key="6">
    <source>
        <dbReference type="Pfam" id="PF07992"/>
    </source>
</evidence>
<evidence type="ECO:0000256" key="5">
    <source>
        <dbReference type="ARBA" id="ARBA00023002"/>
    </source>
</evidence>
<keyword evidence="5" id="KW-0560">Oxidoreductase</keyword>
<dbReference type="Gene3D" id="3.50.50.60">
    <property type="entry name" value="FAD/NAD(P)-binding domain"/>
    <property type="match status" value="3"/>
</dbReference>
<keyword evidence="2" id="KW-0285">Flavoprotein</keyword>
<evidence type="ECO:0000256" key="3">
    <source>
        <dbReference type="ARBA" id="ARBA00022827"/>
    </source>
</evidence>
<keyword evidence="3" id="KW-0274">FAD</keyword>
<evidence type="ECO:0000313" key="7">
    <source>
        <dbReference type="EMBL" id="UYV80448.1"/>
    </source>
</evidence>
<sequence length="1365" mass="150192">MVTRARSKAGWVTQACVVGSGPAGFYTARQLLANPKMTVDMYEKFPVPFGLVRYGVAPDHPDVKKVINTFTKTGQDERFRFVGNVEVGRHVSLQQLLRAYNLVVLSYGSQSERSLGIPGESAQQCFSSRDFVGWYNGDFRCRDLPVDLGTDTVVVVGQGNIALDVSRVILSPTQHLCTTDITEHALAAIQSSKVKRVLIVGRRGPLQASFTTKELRDMTKMEEFSLHFPPADITAISGDSVPQKKKRIFSIMGQHTSEKRKSKTCEFLFYRSPLRILEENNRVTGVVFGVNRLEESGGEVRAVPTGETEEIKCGLVITSIGYKNTSIDPDIPFDQDRGVIQNIKGRVLSVPGLYCSGWVQRGPVGVIADTMKSSMIVGNTIQEDLQSGCCASDTRPGYEAIAPLLQEQGVQVVDFTDWLKVDQVETALGMKEGKPRTKLLSIEDILRTDTESLSERRDSTRVDSRARDADLATTFERRWVTQACVVGSGPAGFYTARQLLANPKMTVDMYEKFPVPFGLVRYGVAPDHPDVKKVINTFTKTGQGERFRFVGNVEVGRHVSLQQLLRAYNLVVLSYGSQSERSLGIPGESAQQCFSSRDFVGWYNGDFRCRDLPVDLGTDTVVVVGQGNIALDVSRVILSPTQHLRTTDITEHALAAIQSSKVKRVLIVGRRGPLQASFTTMELRDMTKIADFSLHFPAADITAISGDSVPQNKKRIFSIMGQHTSEKRKSKTCEFLFYRSPLRILEENNCVTGVVFGVNRLEESGGEVRAVPTGETEEIKCGLVITSIGYKNTSIDPDIPFDQDRGVIQNIKGRVLSVPGLYCSGWVQRGPVGVIADTKKSSIDVGNIIQEDLQSGCCPSDTRPGYEAIAPLLQEQGVQVVDFTDWLKVDQVETALGMKEGKPRTKLLSIEDILSLTKWVTQACVVGSGPAGFYTARQLLANPKMTVDMYEKFPVPFGLVRYGVAPDHPDVKKVFNTFTKTGQGERFRFVGNVEVGRHVSLQQLLRAYNLVVLSYGSQSERSLGIPGESAQQCFSSRDFVGWYNGDFRCRDLPVDLGTDTVVVVGQGNIALDVSRVILSPTQHLRTTDITEHALAAIQSSKVKRVLIVGRRGPLQASFTTMELRDMTKIADFSLHFPAADITAISGDSVPQNKKRIFSIMGQHTSEKRKSKTCEFLFYRSPLRILEENNCVTGVVFGVNRLEESGGEVRAVPTGETEEIKCGLVITSIGYKNTSIDPDIPFDQDRGVIQNIKGRVLSVPGLYCSGWVQWGPVGVIADTKKSSIDVGNTIQEDLQSGCCPSDTRPGYEAIAPLLQEQGVQVVDFTDWLKVDQVETALGMKEGKPRTKLLSIEDILSLTKSPAGGHS</sequence>
<gene>
    <name evidence="7" type="ORF">LAZ67_19000207</name>
</gene>
<dbReference type="Gene3D" id="3.40.50.720">
    <property type="entry name" value="NAD(P)-binding Rossmann-like Domain"/>
    <property type="match status" value="3"/>
</dbReference>
<name>A0ABY6LGZ0_9ARAC</name>
<protein>
    <submittedName>
        <fullName evidence="7">FDXR</fullName>
    </submittedName>
</protein>
<proteinExistence type="predicted"/>
<dbReference type="InterPro" id="IPR023753">
    <property type="entry name" value="FAD/NAD-binding_dom"/>
</dbReference>
<feature type="domain" description="FAD/NAD(P)-binding" evidence="6">
    <location>
        <begin position="482"/>
        <end position="637"/>
    </location>
</feature>
<feature type="domain" description="FAD/NAD(P)-binding" evidence="6">
    <location>
        <begin position="14"/>
        <end position="169"/>
    </location>
</feature>
<keyword evidence="8" id="KW-1185">Reference proteome</keyword>
<dbReference type="InterPro" id="IPR055275">
    <property type="entry name" value="Ferredox_Rdtase"/>
</dbReference>
<comment type="cofactor">
    <cofactor evidence="1">
        <name>FAD</name>
        <dbReference type="ChEBI" id="CHEBI:57692"/>
    </cofactor>
</comment>
<feature type="domain" description="FAD/NAD(P)-binding" evidence="6">
    <location>
        <begin position="922"/>
        <end position="1077"/>
    </location>
</feature>
<dbReference type="EMBL" id="CP092881">
    <property type="protein sequence ID" value="UYV80448.1"/>
    <property type="molecule type" value="Genomic_DNA"/>
</dbReference>
<reference evidence="7 8" key="1">
    <citation type="submission" date="2022-01" db="EMBL/GenBank/DDBJ databases">
        <title>A chromosomal length assembly of Cordylochernes scorpioides.</title>
        <authorList>
            <person name="Zeh D."/>
            <person name="Zeh J."/>
        </authorList>
    </citation>
    <scope>NUCLEOTIDE SEQUENCE [LARGE SCALE GENOMIC DNA]</scope>
    <source>
        <strain evidence="7">IN4F17</strain>
        <tissue evidence="7">Whole Body</tissue>
    </source>
</reference>
<organism evidence="7 8">
    <name type="scientific">Cordylochernes scorpioides</name>
    <dbReference type="NCBI Taxonomy" id="51811"/>
    <lineage>
        <taxon>Eukaryota</taxon>
        <taxon>Metazoa</taxon>
        <taxon>Ecdysozoa</taxon>
        <taxon>Arthropoda</taxon>
        <taxon>Chelicerata</taxon>
        <taxon>Arachnida</taxon>
        <taxon>Pseudoscorpiones</taxon>
        <taxon>Cheliferoidea</taxon>
        <taxon>Chernetidae</taxon>
        <taxon>Cordylochernes</taxon>
    </lineage>
</organism>
<keyword evidence="4" id="KW-0521">NADP</keyword>
<dbReference type="PANTHER" id="PTHR48467:SF1">
    <property type="entry name" value="GLUTAMATE SYNTHASE 1 [NADH], CHLOROPLASTIC-LIKE"/>
    <property type="match status" value="1"/>
</dbReference>
<dbReference type="SUPFAM" id="SSF51971">
    <property type="entry name" value="Nucleotide-binding domain"/>
    <property type="match status" value="5"/>
</dbReference>
<dbReference type="PANTHER" id="PTHR48467">
    <property type="entry name" value="GLUTAMATE SYNTHASE 1 [NADH], CHLOROPLASTIC-LIKE"/>
    <property type="match status" value="1"/>
</dbReference>
<dbReference type="Proteomes" id="UP001235939">
    <property type="component" value="Chromosome 19"/>
</dbReference>